<protein>
    <submittedName>
        <fullName evidence="2">Putative membrane protein</fullName>
    </submittedName>
</protein>
<accession>A0A366FRV6</accession>
<name>A0A366FRV6_9HYPH</name>
<dbReference type="AlphaFoldDB" id="A0A366FRV6"/>
<dbReference type="Pfam" id="PF06210">
    <property type="entry name" value="DUF1003"/>
    <property type="match status" value="1"/>
</dbReference>
<evidence type="ECO:0000256" key="1">
    <source>
        <dbReference type="SAM" id="Phobius"/>
    </source>
</evidence>
<proteinExistence type="predicted"/>
<keyword evidence="1" id="KW-1133">Transmembrane helix</keyword>
<keyword evidence="3" id="KW-1185">Reference proteome</keyword>
<gene>
    <name evidence="2" type="ORF">DFR50_103147</name>
</gene>
<feature type="transmembrane region" description="Helical" evidence="1">
    <location>
        <begin position="52"/>
        <end position="77"/>
    </location>
</feature>
<dbReference type="Proteomes" id="UP000253529">
    <property type="component" value="Unassembled WGS sequence"/>
</dbReference>
<evidence type="ECO:0000313" key="2">
    <source>
        <dbReference type="EMBL" id="RBP17261.1"/>
    </source>
</evidence>
<dbReference type="EMBL" id="QNRK01000003">
    <property type="protein sequence ID" value="RBP17261.1"/>
    <property type="molecule type" value="Genomic_DNA"/>
</dbReference>
<keyword evidence="1" id="KW-0812">Transmembrane</keyword>
<dbReference type="InterPro" id="IPR010406">
    <property type="entry name" value="DUF1003"/>
</dbReference>
<feature type="transmembrane region" description="Helical" evidence="1">
    <location>
        <begin position="83"/>
        <end position="104"/>
    </location>
</feature>
<organism evidence="2 3">
    <name type="scientific">Roseiarcus fermentans</name>
    <dbReference type="NCBI Taxonomy" id="1473586"/>
    <lineage>
        <taxon>Bacteria</taxon>
        <taxon>Pseudomonadati</taxon>
        <taxon>Pseudomonadota</taxon>
        <taxon>Alphaproteobacteria</taxon>
        <taxon>Hyphomicrobiales</taxon>
        <taxon>Roseiarcaceae</taxon>
        <taxon>Roseiarcus</taxon>
    </lineage>
</organism>
<keyword evidence="1" id="KW-0472">Membrane</keyword>
<reference evidence="2 3" key="1">
    <citation type="submission" date="2018-06" db="EMBL/GenBank/DDBJ databases">
        <title>Genomic Encyclopedia of Type Strains, Phase IV (KMG-IV): sequencing the most valuable type-strain genomes for metagenomic binning, comparative biology and taxonomic classification.</title>
        <authorList>
            <person name="Goeker M."/>
        </authorList>
    </citation>
    <scope>NUCLEOTIDE SEQUENCE [LARGE SCALE GENOMIC DNA]</scope>
    <source>
        <strain evidence="2 3">DSM 24875</strain>
    </source>
</reference>
<comment type="caution">
    <text evidence="2">The sequence shown here is derived from an EMBL/GenBank/DDBJ whole genome shotgun (WGS) entry which is preliminary data.</text>
</comment>
<dbReference type="RefSeq" id="WP_170153044.1">
    <property type="nucleotide sequence ID" value="NZ_QNRK01000003.1"/>
</dbReference>
<evidence type="ECO:0000313" key="3">
    <source>
        <dbReference type="Proteomes" id="UP000253529"/>
    </source>
</evidence>
<sequence>MPEPDAASSIPPIHLEETIRAIAGLRAEHRANATRHQRFVDRITSLIGRANFIAALSVFVVGWVSLNGLAAALGYPALDPPPFAWLTGATSLASLYLVILILTTQTGDDRLTQRLELLNLELTILSEQKIAKVVALLEELRQDSPQLHDRIDELADAMSRPADPQSVIDAIKETRSESAHVSRAEGV</sequence>